<dbReference type="EMBL" id="MEXH01000019">
    <property type="protein sequence ID" value="OGC92252.1"/>
    <property type="molecule type" value="Genomic_DNA"/>
</dbReference>
<accession>A0A1F4YE98</accession>
<organism evidence="1 2">
    <name type="scientific">Candidatus Amesbacteria bacterium RIFCSPHIGHO2_01_FULL_48_32b</name>
    <dbReference type="NCBI Taxonomy" id="1797253"/>
    <lineage>
        <taxon>Bacteria</taxon>
        <taxon>Candidatus Amesiibacteriota</taxon>
    </lineage>
</organism>
<dbReference type="GO" id="GO:0005975">
    <property type="term" value="P:carbohydrate metabolic process"/>
    <property type="evidence" value="ECO:0007669"/>
    <property type="project" value="InterPro"/>
</dbReference>
<gene>
    <name evidence="1" type="ORF">A2876_01905</name>
</gene>
<proteinExistence type="predicted"/>
<name>A0A1F4YE98_9BACT</name>
<evidence type="ECO:0000313" key="2">
    <source>
        <dbReference type="Proteomes" id="UP000178176"/>
    </source>
</evidence>
<dbReference type="Proteomes" id="UP000178176">
    <property type="component" value="Unassembled WGS sequence"/>
</dbReference>
<dbReference type="Gene3D" id="1.50.10.20">
    <property type="match status" value="1"/>
</dbReference>
<dbReference type="AlphaFoldDB" id="A0A1F4YE98"/>
<reference evidence="1 2" key="1">
    <citation type="journal article" date="2016" name="Nat. Commun.">
        <title>Thousands of microbial genomes shed light on interconnected biogeochemical processes in an aquifer system.</title>
        <authorList>
            <person name="Anantharaman K."/>
            <person name="Brown C.T."/>
            <person name="Hug L.A."/>
            <person name="Sharon I."/>
            <person name="Castelle C.J."/>
            <person name="Probst A.J."/>
            <person name="Thomas B.C."/>
            <person name="Singh A."/>
            <person name="Wilkins M.J."/>
            <person name="Karaoz U."/>
            <person name="Brodie E.L."/>
            <person name="Williams K.H."/>
            <person name="Hubbard S.S."/>
            <person name="Banfield J.F."/>
        </authorList>
    </citation>
    <scope>NUCLEOTIDE SEQUENCE [LARGE SCALE GENOMIC DNA]</scope>
</reference>
<dbReference type="InterPro" id="IPR008928">
    <property type="entry name" value="6-hairpin_glycosidase_sf"/>
</dbReference>
<comment type="caution">
    <text evidence="1">The sequence shown here is derived from an EMBL/GenBank/DDBJ whole genome shotgun (WGS) entry which is preliminary data.</text>
</comment>
<sequence length="313" mass="35475">MTDQVGLVEHAKYHYPRKSEGYSVDDNARAYQVMLRLGKPGGVYLEFLKRAFSDDGFHNDLDFAGNWLDQPGYGEWFGRAISALGEGTKKGLGGDQAVCLQLIQQVLQEGINVDSIRNKAHVIWGISWYGKSETLLRNLADSLIEAFQAHSDSDWKWYESGLYYDNARLPLALFRAHVVSESQLYLKIAKESLDFLISRFYDPNADLFIFPGTNGWWKKHSPWALFDQQPLEAGSLIEACVECFKITADPQYHRWANLAWEWYEGKNLVKLSLVDDDSGGIRDGLHEDRDNLNEGAEAVLSYILAAVALNEIE</sequence>
<protein>
    <recommendedName>
        <fullName evidence="3">Glycosyltransferase</fullName>
    </recommendedName>
</protein>
<dbReference type="SUPFAM" id="SSF48208">
    <property type="entry name" value="Six-hairpin glycosidases"/>
    <property type="match status" value="1"/>
</dbReference>
<evidence type="ECO:0000313" key="1">
    <source>
        <dbReference type="EMBL" id="OGC92252.1"/>
    </source>
</evidence>
<evidence type="ECO:0008006" key="3">
    <source>
        <dbReference type="Google" id="ProtNLM"/>
    </source>
</evidence>